<dbReference type="CDD" id="cd01651">
    <property type="entry name" value="RT_G2_intron"/>
    <property type="match status" value="1"/>
</dbReference>
<dbReference type="EMBL" id="MH725795">
    <property type="protein sequence ID" value="AYE93247.1"/>
    <property type="molecule type" value="Genomic_DNA"/>
</dbReference>
<sequence length="468" mass="54235">MLNRACMQKVLKIVKQLTIKGSVQLDMIRAILPEFQFSFHPHKGGYLHCIEIFQTIFRFGFEESDYTHRLGSYTKSIIKRMSGKSKSKRSRTIANSGPAKVRNNYAVRGLGVAAYKYGVPNSTRSMFKTSLRSSPVLSKFRQHSTGTGSSINVLSRLNDLHNRSKKYPNLPIDRDLYKTFILNKDMFLMAYNRLKSNPGMMTPGISPRTLDGISSDYLFHLISDLRSESFSFSPGRRTMINKGNGGQRPLTIGDPREKLVQEVMRMVLEAIYEPIFKETSFGFRPRKGCHTALRYIFTKFKGCAWWIEGDIKGCFDNIPHDRLMAILSNKIKDQRFLQLIRKALNAGYIMDKRPTYDIVGTPQGSIISPILANIYLHQLDEFVEDLKSQFDITGNRKRHPIVRKLQWEITKAKKSRRLQNSQKTSCRDEKQPQQTYKLWQQETFVCEVRRWLSYCHQRKTLWGQSNSR</sequence>
<dbReference type="AlphaFoldDB" id="A0A386TYD7"/>
<dbReference type="PROSITE" id="PS50878">
    <property type="entry name" value="RT_POL"/>
    <property type="match status" value="1"/>
</dbReference>
<dbReference type="PANTHER" id="PTHR34047:SF8">
    <property type="entry name" value="PROTEIN YKFC"/>
    <property type="match status" value="1"/>
</dbReference>
<proteinExistence type="predicted"/>
<evidence type="ECO:0000259" key="1">
    <source>
        <dbReference type="PROSITE" id="PS50878"/>
    </source>
</evidence>
<gene>
    <name evidence="2" type="ORF">C0995_000106</name>
</gene>
<keyword evidence="2" id="KW-0496">Mitochondrion</keyword>
<dbReference type="InterPro" id="IPR000477">
    <property type="entry name" value="RT_dom"/>
</dbReference>
<organism evidence="2">
    <name type="scientific">Termitomyces sp</name>
    <dbReference type="NCBI Taxonomy" id="1916073"/>
    <lineage>
        <taxon>Eukaryota</taxon>
        <taxon>Fungi</taxon>
        <taxon>Dikarya</taxon>
        <taxon>Basidiomycota</taxon>
        <taxon>Agaricomycotina</taxon>
        <taxon>Agaricomycetes</taxon>
        <taxon>Agaricomycetidae</taxon>
        <taxon>Agaricales</taxon>
        <taxon>Tricholomatineae</taxon>
        <taxon>Lyophyllaceae</taxon>
        <taxon>Termitomyces</taxon>
    </lineage>
</organism>
<accession>A0A386TYD7</accession>
<dbReference type="InterPro" id="IPR043502">
    <property type="entry name" value="DNA/RNA_pol_sf"/>
</dbReference>
<dbReference type="InterPro" id="IPR051083">
    <property type="entry name" value="GrpII_Intron_Splice-Mob/Def"/>
</dbReference>
<feature type="domain" description="Reverse transcriptase" evidence="1">
    <location>
        <begin position="221"/>
        <end position="468"/>
    </location>
</feature>
<protein>
    <recommendedName>
        <fullName evidence="1">Reverse transcriptase domain-containing protein</fullName>
    </recommendedName>
</protein>
<name>A0A386TYD7_9AGAR</name>
<geneLocation type="mitochondrion" evidence="2"/>
<reference evidence="2" key="1">
    <citation type="submission" date="2018-08" db="EMBL/GenBank/DDBJ databases">
        <title>Comparative mitochondrial genomics of the basidiomycete Termitomyces.</title>
        <authorList>
            <person name="Nieuwenhuis M."/>
        </authorList>
    </citation>
    <scope>NUCLEOTIDE SEQUENCE</scope>
    <source>
        <strain evidence="2">Mi166</strain>
    </source>
</reference>
<evidence type="ECO:0000313" key="2">
    <source>
        <dbReference type="EMBL" id="AYE93247.1"/>
    </source>
</evidence>
<dbReference type="Pfam" id="PF00078">
    <property type="entry name" value="RVT_1"/>
    <property type="match status" value="1"/>
</dbReference>
<dbReference type="SUPFAM" id="SSF56672">
    <property type="entry name" value="DNA/RNA polymerases"/>
    <property type="match status" value="1"/>
</dbReference>
<dbReference type="PANTHER" id="PTHR34047">
    <property type="entry name" value="NUCLEAR INTRON MATURASE 1, MITOCHONDRIAL-RELATED"/>
    <property type="match status" value="1"/>
</dbReference>